<name>A0A9D1KT19_9FLAO</name>
<reference evidence="4" key="2">
    <citation type="journal article" date="2021" name="PeerJ">
        <title>Extensive microbial diversity within the chicken gut microbiome revealed by metagenomics and culture.</title>
        <authorList>
            <person name="Gilroy R."/>
            <person name="Ravi A."/>
            <person name="Getino M."/>
            <person name="Pursley I."/>
            <person name="Horton D.L."/>
            <person name="Alikhan N.F."/>
            <person name="Baker D."/>
            <person name="Gharbi K."/>
            <person name="Hall N."/>
            <person name="Watson M."/>
            <person name="Adriaenssens E.M."/>
            <person name="Foster-Nyarko E."/>
            <person name="Jarju S."/>
            <person name="Secka A."/>
            <person name="Antonio M."/>
            <person name="Oren A."/>
            <person name="Chaudhuri R.R."/>
            <person name="La Ragione R."/>
            <person name="Hildebrand F."/>
            <person name="Pallen M.J."/>
        </authorList>
    </citation>
    <scope>NUCLEOTIDE SEQUENCE</scope>
    <source>
        <strain evidence="4">1383</strain>
    </source>
</reference>
<dbReference type="PROSITE" id="PS00785">
    <property type="entry name" value="5_NUCLEOTIDASE_1"/>
    <property type="match status" value="1"/>
</dbReference>
<dbReference type="Gene3D" id="3.60.21.10">
    <property type="match status" value="1"/>
</dbReference>
<sequence>MKLSKIFQLALAAAIVVAAAVKVFDGGVAGKEKTITILHTNDTHSQIFPIAADKGRWAGYGGYAKRAYLIDGIRAEGHGVLLFDSGDFSQGTPYFNFFKGNIEVDAMGRMGYDAVTLGNHEFDNGVEELARRVDRAEFPVLSANYDFSGSAMEGRTLPFKIFDVKGVKVGAFGLTIDTRGMVDAANARGAVYKDPVACAQWAADTLRALGADVVVALTHLGERSTPFYIGDDSLAAKTSGIDLILGGHSHTDGISTVRNKEGGEVTIVQQASQGRLLGRVDITVKKKKKE</sequence>
<reference evidence="4" key="1">
    <citation type="submission" date="2020-10" db="EMBL/GenBank/DDBJ databases">
        <authorList>
            <person name="Gilroy R."/>
        </authorList>
    </citation>
    <scope>NUCLEOTIDE SEQUENCE</scope>
    <source>
        <strain evidence="4">1383</strain>
    </source>
</reference>
<feature type="chain" id="PRO_5039645360" evidence="2">
    <location>
        <begin position="19"/>
        <end position="290"/>
    </location>
</feature>
<dbReference type="GO" id="GO:0000166">
    <property type="term" value="F:nucleotide binding"/>
    <property type="evidence" value="ECO:0007669"/>
    <property type="project" value="InterPro"/>
</dbReference>
<dbReference type="InterPro" id="IPR006146">
    <property type="entry name" value="5'-Nucleotdase_CS"/>
</dbReference>
<gene>
    <name evidence="4" type="ORF">IAC44_01540</name>
</gene>
<dbReference type="InterPro" id="IPR006179">
    <property type="entry name" value="5_nucleotidase/apyrase"/>
</dbReference>
<dbReference type="GO" id="GO:0016788">
    <property type="term" value="F:hydrolase activity, acting on ester bonds"/>
    <property type="evidence" value="ECO:0007669"/>
    <property type="project" value="InterPro"/>
</dbReference>
<dbReference type="EMBL" id="DVLY01000036">
    <property type="protein sequence ID" value="HIT97502.1"/>
    <property type="molecule type" value="Genomic_DNA"/>
</dbReference>
<keyword evidence="2" id="KW-0732">Signal</keyword>
<feature type="signal peptide" evidence="2">
    <location>
        <begin position="1"/>
        <end position="18"/>
    </location>
</feature>
<evidence type="ECO:0000256" key="2">
    <source>
        <dbReference type="SAM" id="SignalP"/>
    </source>
</evidence>
<dbReference type="InterPro" id="IPR029052">
    <property type="entry name" value="Metallo-depent_PP-like"/>
</dbReference>
<accession>A0A9D1KT19</accession>
<evidence type="ECO:0000259" key="3">
    <source>
        <dbReference type="Pfam" id="PF00149"/>
    </source>
</evidence>
<dbReference type="PANTHER" id="PTHR11575">
    <property type="entry name" value="5'-NUCLEOTIDASE-RELATED"/>
    <property type="match status" value="1"/>
</dbReference>
<comment type="similarity">
    <text evidence="1">Belongs to the 5'-nucleotidase family.</text>
</comment>
<evidence type="ECO:0000313" key="4">
    <source>
        <dbReference type="EMBL" id="HIT97502.1"/>
    </source>
</evidence>
<dbReference type="AlphaFoldDB" id="A0A9D1KT19"/>
<dbReference type="SUPFAM" id="SSF56300">
    <property type="entry name" value="Metallo-dependent phosphatases"/>
    <property type="match status" value="1"/>
</dbReference>
<dbReference type="PRINTS" id="PR01607">
    <property type="entry name" value="APYRASEFAMLY"/>
</dbReference>
<comment type="caution">
    <text evidence="4">The sequence shown here is derived from an EMBL/GenBank/DDBJ whole genome shotgun (WGS) entry which is preliminary data.</text>
</comment>
<dbReference type="PANTHER" id="PTHR11575:SF24">
    <property type="entry name" value="5'-NUCLEOTIDASE"/>
    <property type="match status" value="1"/>
</dbReference>
<dbReference type="GO" id="GO:0009166">
    <property type="term" value="P:nucleotide catabolic process"/>
    <property type="evidence" value="ECO:0007669"/>
    <property type="project" value="InterPro"/>
</dbReference>
<feature type="domain" description="Calcineurin-like phosphoesterase" evidence="3">
    <location>
        <begin position="36"/>
        <end position="251"/>
    </location>
</feature>
<proteinExistence type="inferred from homology"/>
<dbReference type="Proteomes" id="UP000824161">
    <property type="component" value="Unassembled WGS sequence"/>
</dbReference>
<evidence type="ECO:0000313" key="5">
    <source>
        <dbReference type="Proteomes" id="UP000824161"/>
    </source>
</evidence>
<evidence type="ECO:0000256" key="1">
    <source>
        <dbReference type="ARBA" id="ARBA00006654"/>
    </source>
</evidence>
<dbReference type="PROSITE" id="PS00786">
    <property type="entry name" value="5_NUCLEOTIDASE_2"/>
    <property type="match status" value="1"/>
</dbReference>
<organism evidence="4 5">
    <name type="scientific">Candidatus Merdimorpha stercoravium</name>
    <dbReference type="NCBI Taxonomy" id="2840863"/>
    <lineage>
        <taxon>Bacteria</taxon>
        <taxon>Pseudomonadati</taxon>
        <taxon>Bacteroidota</taxon>
        <taxon>Flavobacteriia</taxon>
        <taxon>Flavobacteriales</taxon>
        <taxon>Candidatus Merdimorpha</taxon>
    </lineage>
</organism>
<dbReference type="CDD" id="cd00845">
    <property type="entry name" value="MPP_UshA_N_like"/>
    <property type="match status" value="1"/>
</dbReference>
<dbReference type="GO" id="GO:0046872">
    <property type="term" value="F:metal ion binding"/>
    <property type="evidence" value="ECO:0007669"/>
    <property type="project" value="InterPro"/>
</dbReference>
<dbReference type="Pfam" id="PF00149">
    <property type="entry name" value="Metallophos"/>
    <property type="match status" value="1"/>
</dbReference>
<dbReference type="InterPro" id="IPR004843">
    <property type="entry name" value="Calcineurin-like_PHP"/>
</dbReference>
<protein>
    <submittedName>
        <fullName evidence="4">Metallophosphatase</fullName>
    </submittedName>
</protein>